<dbReference type="InterPro" id="IPR038377">
    <property type="entry name" value="Na/Glc_symporter_sf"/>
</dbReference>
<proteinExistence type="evidence at transcript level"/>
<dbReference type="Pfam" id="PF00474">
    <property type="entry name" value="SSF"/>
    <property type="match status" value="1"/>
</dbReference>
<dbReference type="AlphaFoldDB" id="V5H9G0"/>
<accession>V5H9G0</accession>
<organism evidence="13">
    <name type="scientific">Ixodes ricinus</name>
    <name type="common">Common tick</name>
    <name type="synonym">Acarus ricinus</name>
    <dbReference type="NCBI Taxonomy" id="34613"/>
    <lineage>
        <taxon>Eukaryota</taxon>
        <taxon>Metazoa</taxon>
        <taxon>Ecdysozoa</taxon>
        <taxon>Arthropoda</taxon>
        <taxon>Chelicerata</taxon>
        <taxon>Arachnida</taxon>
        <taxon>Acari</taxon>
        <taxon>Parasitiformes</taxon>
        <taxon>Ixodida</taxon>
        <taxon>Ixodoidea</taxon>
        <taxon>Ixodidae</taxon>
        <taxon>Ixodinae</taxon>
        <taxon>Ixodes</taxon>
    </lineage>
</organism>
<reference evidence="13" key="1">
    <citation type="journal article" date="2015" name="Sci. Rep.">
        <title>Tissue- and time-dependent transcription in Ixodes ricinus salivary glands and midguts when blood feeding on the vertebrate host.</title>
        <authorList>
            <person name="Kotsyfakis M."/>
            <person name="Schwarz A."/>
            <person name="Erhart J."/>
            <person name="Ribeiro J.M."/>
        </authorList>
    </citation>
    <scope>NUCLEOTIDE SEQUENCE</scope>
    <source>
        <tissue evidence="13">Salivary gland and midgut</tissue>
    </source>
</reference>
<keyword evidence="3" id="KW-0813">Transport</keyword>
<evidence type="ECO:0000256" key="11">
    <source>
        <dbReference type="RuleBase" id="RU362091"/>
    </source>
</evidence>
<comment type="similarity">
    <text evidence="2 11">Belongs to the sodium:solute symporter (SSF) (TC 2.A.21) family.</text>
</comment>
<feature type="transmembrane region" description="Helical" evidence="12">
    <location>
        <begin position="277"/>
        <end position="300"/>
    </location>
</feature>
<evidence type="ECO:0000256" key="10">
    <source>
        <dbReference type="ARBA" id="ARBA00023201"/>
    </source>
</evidence>
<evidence type="ECO:0000256" key="3">
    <source>
        <dbReference type="ARBA" id="ARBA00022448"/>
    </source>
</evidence>
<evidence type="ECO:0000256" key="6">
    <source>
        <dbReference type="ARBA" id="ARBA00022989"/>
    </source>
</evidence>
<keyword evidence="7" id="KW-0915">Sodium</keyword>
<evidence type="ECO:0000256" key="12">
    <source>
        <dbReference type="SAM" id="Phobius"/>
    </source>
</evidence>
<keyword evidence="9 12" id="KW-0472">Membrane</keyword>
<dbReference type="Gene3D" id="1.20.1730.10">
    <property type="entry name" value="Sodium/glucose cotransporter"/>
    <property type="match status" value="1"/>
</dbReference>
<evidence type="ECO:0000256" key="4">
    <source>
        <dbReference type="ARBA" id="ARBA00022475"/>
    </source>
</evidence>
<dbReference type="EMBL" id="GANP01014875">
    <property type="protein sequence ID" value="JAB69593.1"/>
    <property type="molecule type" value="mRNA"/>
</dbReference>
<feature type="transmembrane region" description="Helical" evidence="12">
    <location>
        <begin position="6"/>
        <end position="27"/>
    </location>
</feature>
<feature type="transmembrane region" description="Helical" evidence="12">
    <location>
        <begin position="145"/>
        <end position="175"/>
    </location>
</feature>
<sequence length="405" mass="44638">MGSRNLRVAPVALSILASFMSAITLLGTATEMYVYGTQYLLIILSYCFVIPATAYLYMPIFYKLQVTSAYEYLELRFNHIIRTIGCLTFSVQMLIYMAIVLYAPALALSQVTGISVWTSVLSIGIVCTFYTSVGGIKAVVWTDVFQIFLMFSSMLLVAIKGAYSIGGFGYVFDLASKNQRVEFFNFNPDPTDRHTVWGLIIGCYFTWMSIYAVSQAMVQRYLTLPNLRGARRAIWFNLPGLSFLLIICALAGLVMYAKYYDCDPLLTKKVTSSDQLLPLYVMDILGLYPGIPGLFVSGIFSGALSTVSSGVNSLAAVTLEDVIKRHIKSDMSDRFATNLTKGLAMSYGFIAIILVIIAQKLGKRTAGSVVYFLESSEDPFWASSPLEYSSLLPTALVQASASLAR</sequence>
<dbReference type="CDD" id="cd11492">
    <property type="entry name" value="SLC5sbd_NIS-SMVT"/>
    <property type="match status" value="1"/>
</dbReference>
<evidence type="ECO:0000256" key="8">
    <source>
        <dbReference type="ARBA" id="ARBA00023065"/>
    </source>
</evidence>
<dbReference type="InterPro" id="IPR001734">
    <property type="entry name" value="Na/solute_symporter"/>
</dbReference>
<dbReference type="NCBIfam" id="TIGR00813">
    <property type="entry name" value="sss"/>
    <property type="match status" value="1"/>
</dbReference>
<evidence type="ECO:0000256" key="7">
    <source>
        <dbReference type="ARBA" id="ARBA00023053"/>
    </source>
</evidence>
<dbReference type="PANTHER" id="PTHR42985">
    <property type="entry name" value="SODIUM-COUPLED MONOCARBOXYLATE TRANSPORTER"/>
    <property type="match status" value="1"/>
</dbReference>
<evidence type="ECO:0000256" key="1">
    <source>
        <dbReference type="ARBA" id="ARBA00004651"/>
    </source>
</evidence>
<evidence type="ECO:0000313" key="13">
    <source>
        <dbReference type="EMBL" id="JAB69593.1"/>
    </source>
</evidence>
<keyword evidence="10" id="KW-0739">Sodium transport</keyword>
<evidence type="ECO:0000256" key="9">
    <source>
        <dbReference type="ARBA" id="ARBA00023136"/>
    </source>
</evidence>
<comment type="subcellular location">
    <subcellularLocation>
        <location evidence="1">Cell membrane</location>
        <topology evidence="1">Multi-pass membrane protein</topology>
    </subcellularLocation>
</comment>
<dbReference type="PROSITE" id="PS50283">
    <property type="entry name" value="NA_SOLUT_SYMP_3"/>
    <property type="match status" value="1"/>
</dbReference>
<keyword evidence="4" id="KW-1003">Cell membrane</keyword>
<evidence type="ECO:0000256" key="2">
    <source>
        <dbReference type="ARBA" id="ARBA00006434"/>
    </source>
</evidence>
<dbReference type="PANTHER" id="PTHR42985:SF40">
    <property type="entry name" value="LD47995P-RELATED"/>
    <property type="match status" value="1"/>
</dbReference>
<keyword evidence="6 12" id="KW-1133">Transmembrane helix</keyword>
<feature type="transmembrane region" description="Helical" evidence="12">
    <location>
        <begin position="39"/>
        <end position="60"/>
    </location>
</feature>
<dbReference type="InterPro" id="IPR051163">
    <property type="entry name" value="Sodium:Solute_Symporter_SSF"/>
</dbReference>
<keyword evidence="5 12" id="KW-0812">Transmembrane</keyword>
<protein>
    <submittedName>
        <fullName evidence="13">Putative solute carrier family 5 iodide transporter</fullName>
    </submittedName>
</protein>
<evidence type="ECO:0000256" key="5">
    <source>
        <dbReference type="ARBA" id="ARBA00022692"/>
    </source>
</evidence>
<feature type="transmembrane region" description="Helical" evidence="12">
    <location>
        <begin position="234"/>
        <end position="256"/>
    </location>
</feature>
<keyword evidence="8" id="KW-0406">Ion transport</keyword>
<dbReference type="GO" id="GO:0015293">
    <property type="term" value="F:symporter activity"/>
    <property type="evidence" value="ECO:0007669"/>
    <property type="project" value="TreeGrafter"/>
</dbReference>
<feature type="transmembrane region" description="Helical" evidence="12">
    <location>
        <begin position="196"/>
        <end position="214"/>
    </location>
</feature>
<feature type="transmembrane region" description="Helical" evidence="12">
    <location>
        <begin position="114"/>
        <end position="133"/>
    </location>
</feature>
<dbReference type="GO" id="GO:0005886">
    <property type="term" value="C:plasma membrane"/>
    <property type="evidence" value="ECO:0007669"/>
    <property type="project" value="UniProtKB-SubCell"/>
</dbReference>
<feature type="transmembrane region" description="Helical" evidence="12">
    <location>
        <begin position="339"/>
        <end position="358"/>
    </location>
</feature>
<name>V5H9G0_IXORI</name>
<feature type="transmembrane region" description="Helical" evidence="12">
    <location>
        <begin position="80"/>
        <end position="102"/>
    </location>
</feature>
<dbReference type="GO" id="GO:0006814">
    <property type="term" value="P:sodium ion transport"/>
    <property type="evidence" value="ECO:0007669"/>
    <property type="project" value="UniProtKB-KW"/>
</dbReference>